<reference evidence="7 8" key="1">
    <citation type="submission" date="2015-02" db="EMBL/GenBank/DDBJ databases">
        <title>Draft Genome Sequences of Two Closely-Related Aflatoxigenic Aspergillus Species Obtained from the Cote d'Ivoire.</title>
        <authorList>
            <person name="Moore G.G."/>
            <person name="Beltz S.B."/>
            <person name="Mack B.M."/>
        </authorList>
    </citation>
    <scope>NUCLEOTIDE SEQUENCE [LARGE SCALE GENOMIC DNA]</scope>
    <source>
        <strain evidence="7 8">SRRC1432</strain>
    </source>
</reference>
<dbReference type="VEuPathDB" id="FungiDB:P175DRAFT_0502548"/>
<evidence type="ECO:0000313" key="7">
    <source>
        <dbReference type="EMBL" id="KKK24539.1"/>
    </source>
</evidence>
<evidence type="ECO:0000256" key="2">
    <source>
        <dbReference type="ARBA" id="ARBA00023242"/>
    </source>
</evidence>
<dbReference type="GO" id="GO:0008270">
    <property type="term" value="F:zinc ion binding"/>
    <property type="evidence" value="ECO:0007669"/>
    <property type="project" value="InterPro"/>
</dbReference>
<dbReference type="GO" id="GO:0004497">
    <property type="term" value="F:monooxygenase activity"/>
    <property type="evidence" value="ECO:0007669"/>
    <property type="project" value="InterPro"/>
</dbReference>
<accession>A0A0F8UYF9</accession>
<organism evidence="7 8">
    <name type="scientific">Aspergillus ochraceoroseus</name>
    <dbReference type="NCBI Taxonomy" id="138278"/>
    <lineage>
        <taxon>Eukaryota</taxon>
        <taxon>Fungi</taxon>
        <taxon>Dikarya</taxon>
        <taxon>Ascomycota</taxon>
        <taxon>Pezizomycotina</taxon>
        <taxon>Eurotiomycetes</taxon>
        <taxon>Eurotiomycetidae</taxon>
        <taxon>Eurotiales</taxon>
        <taxon>Aspergillaceae</taxon>
        <taxon>Aspergillus</taxon>
        <taxon>Aspergillus subgen. Nidulantes</taxon>
    </lineage>
</organism>
<dbReference type="PRINTS" id="PR00463">
    <property type="entry name" value="EP450I"/>
</dbReference>
<dbReference type="Proteomes" id="UP000034947">
    <property type="component" value="Unassembled WGS sequence"/>
</dbReference>
<dbReference type="GO" id="GO:0006351">
    <property type="term" value="P:DNA-templated transcription"/>
    <property type="evidence" value="ECO:0007669"/>
    <property type="project" value="InterPro"/>
</dbReference>
<dbReference type="InterPro" id="IPR036396">
    <property type="entry name" value="Cyt_P450_sf"/>
</dbReference>
<evidence type="ECO:0000313" key="8">
    <source>
        <dbReference type="Proteomes" id="UP000034947"/>
    </source>
</evidence>
<dbReference type="InterPro" id="IPR007219">
    <property type="entry name" value="XnlR_reg_dom"/>
</dbReference>
<dbReference type="GO" id="GO:0020037">
    <property type="term" value="F:heme binding"/>
    <property type="evidence" value="ECO:0007669"/>
    <property type="project" value="InterPro"/>
</dbReference>
<dbReference type="SUPFAM" id="SSF48264">
    <property type="entry name" value="Cytochrome P450"/>
    <property type="match status" value="1"/>
</dbReference>
<comment type="similarity">
    <text evidence="1">Belongs to the cytochrome P450 family.</text>
</comment>
<keyword evidence="5" id="KW-0472">Membrane</keyword>
<keyword evidence="5" id="KW-0812">Transmembrane</keyword>
<evidence type="ECO:0000256" key="3">
    <source>
        <dbReference type="PIRSR" id="PIRSR602401-1"/>
    </source>
</evidence>
<dbReference type="GO" id="GO:0005506">
    <property type="term" value="F:iron ion binding"/>
    <property type="evidence" value="ECO:0007669"/>
    <property type="project" value="InterPro"/>
</dbReference>
<dbReference type="InterPro" id="IPR002401">
    <property type="entry name" value="Cyt_P450_E_grp-I"/>
</dbReference>
<evidence type="ECO:0000256" key="5">
    <source>
        <dbReference type="SAM" id="Phobius"/>
    </source>
</evidence>
<dbReference type="VEuPathDB" id="FungiDB:P175DRAFT_0502549"/>
<keyword evidence="2" id="KW-0539">Nucleus</keyword>
<proteinExistence type="inferred from homology"/>
<dbReference type="GO" id="GO:0016705">
    <property type="term" value="F:oxidoreductase activity, acting on paired donors, with incorporation or reduction of molecular oxygen"/>
    <property type="evidence" value="ECO:0007669"/>
    <property type="project" value="InterPro"/>
</dbReference>
<comment type="cofactor">
    <cofactor evidence="3">
        <name>heme</name>
        <dbReference type="ChEBI" id="CHEBI:30413"/>
    </cofactor>
</comment>
<evidence type="ECO:0000256" key="4">
    <source>
        <dbReference type="SAM" id="MobiDB-lite"/>
    </source>
</evidence>
<keyword evidence="3" id="KW-0479">Metal-binding</keyword>
<dbReference type="PRINTS" id="PR00385">
    <property type="entry name" value="P450"/>
</dbReference>
<feature type="transmembrane region" description="Helical" evidence="5">
    <location>
        <begin position="9"/>
        <end position="30"/>
    </location>
</feature>
<comment type="caution">
    <text evidence="7">The sequence shown here is derived from an EMBL/GenBank/DDBJ whole genome shotgun (WGS) entry which is preliminary data.</text>
</comment>
<keyword evidence="3" id="KW-0349">Heme</keyword>
<gene>
    <name evidence="7" type="ORF">AOCH_001611</name>
</gene>
<dbReference type="GO" id="GO:0003677">
    <property type="term" value="F:DNA binding"/>
    <property type="evidence" value="ECO:0007669"/>
    <property type="project" value="InterPro"/>
</dbReference>
<dbReference type="SMART" id="SM00906">
    <property type="entry name" value="Fungal_trans"/>
    <property type="match status" value="1"/>
</dbReference>
<feature type="binding site" description="axial binding residue" evidence="3">
    <location>
        <position position="466"/>
    </location>
    <ligand>
        <name>heme</name>
        <dbReference type="ChEBI" id="CHEBI:30413"/>
    </ligand>
    <ligandPart>
        <name>Fe</name>
        <dbReference type="ChEBI" id="CHEBI:18248"/>
    </ligandPart>
</feature>
<evidence type="ECO:0000256" key="1">
    <source>
        <dbReference type="ARBA" id="ARBA00010617"/>
    </source>
</evidence>
<dbReference type="InterPro" id="IPR001128">
    <property type="entry name" value="Cyt_P450"/>
</dbReference>
<dbReference type="EMBL" id="JYKN01000404">
    <property type="protein sequence ID" value="KKK24539.1"/>
    <property type="molecule type" value="Genomic_DNA"/>
</dbReference>
<dbReference type="InterPro" id="IPR050121">
    <property type="entry name" value="Cytochrome_P450_monoxygenase"/>
</dbReference>
<feature type="region of interest" description="Disordered" evidence="4">
    <location>
        <begin position="539"/>
        <end position="576"/>
    </location>
</feature>
<name>A0A0F8UYF9_9EURO</name>
<dbReference type="AlphaFoldDB" id="A0A0F8UYF9"/>
<keyword evidence="5" id="KW-1133">Transmembrane helix</keyword>
<dbReference type="Gene3D" id="1.10.630.10">
    <property type="entry name" value="Cytochrome P450"/>
    <property type="match status" value="1"/>
</dbReference>
<keyword evidence="3" id="KW-0408">Iron</keyword>
<protein>
    <recommendedName>
        <fullName evidence="6">Xylanolytic transcriptional activator regulatory domain-containing protein</fullName>
    </recommendedName>
</protein>
<dbReference type="OrthoDB" id="1470350at2759"/>
<dbReference type="Pfam" id="PF04082">
    <property type="entry name" value="Fungal_trans"/>
    <property type="match status" value="1"/>
</dbReference>
<dbReference type="CDD" id="cd12148">
    <property type="entry name" value="fungal_TF_MHR"/>
    <property type="match status" value="1"/>
</dbReference>
<dbReference type="GO" id="GO:0044550">
    <property type="term" value="P:secondary metabolite biosynthetic process"/>
    <property type="evidence" value="ECO:0007669"/>
    <property type="project" value="UniProtKB-ARBA"/>
</dbReference>
<sequence length="1056" mass="118240">MISPLWDTLVANAVAVILTISSLLLVSVIYKTILYPEFLTPLRDIPTPPNRSLLRGNYLQSGSDSLLNCLRHWSATVPNQGLIRYYQTGNSERLLATSPEALNDILVVRESHFAKPKAVKGRLSYITGNGLLLAEGEVHRIQRKALMPAFAFRHIKALYPIFWSKATGLTELLKQEIQSKKEQGDQVIEVRAWSTRATLDIIGLAGMGCDFESLKDPNNHLVRQYRQLRQEPSRTESLILFVLSLFSRYPNSLLSRFPTKRVKQIRAASDSIRQACAEVVATKQRELGQEKNGDIIDIALRSEVFSDANLVDQMMTFLAAGHGTTSHALQWAIYALCKNPEMQTRLRQELRDNLPSLSNREASVSAEDIDGLPYLHAVCSETLRFYPPVPTTVREAVQDTTVAGYRIPRGTSFAIAPGVINLNPELWGPDAGEFNPERWMKEGCANSGGVKSHHGFLTFLQGPRSCIGATFAKAELACLVAALVGRFRLELENPHKEEEMKKQGVGSAPADGVRAKFEVIDGCWRVIETSNFRLHARDAQRPTRRLEEVEQELEQIKRDRADQRQPQRPNPDNIELADVPVTDTSVIEVSPDVAIHSNGKAIGMVHVPSTLIGVLLDEYFTHYDALCPILPRVGVFVKYSDSCPLLFWTVLVTAMRRKSEHRELYSSLVDVVQTMAFEAASPQHKSLLTLQGLLLLCYWPLPFRRNEDPSHSLLAIATHLGLRLGLHRPHHRADFEGSSSEDNTTTILKRITWVVCFITNVSLSAQLGLPPTARLDPGLLEILAAKPRWLPDTLYFQLHLARRALSITLTLGCSETSATGLLKEPDPFIRNFETDFQALDYQFSPSWSPADQILFLGCRIMLYTFALADRGKWKDSLQHETSSHWLIRAYLTATTTIQAASSMKSYLIYAPARLHKILMNAICFLLLLKVSRHQDLVDRHTVSNAISCGWEMMQALSVIEGDFMSRACALLDRYRVYCDVSPTNTNIEDLLAVQSRMGANITFSTAMRARACATASQGEGSSTAMASRELGLHDMQDTGPPHELDWTELFDTWLDF</sequence>
<dbReference type="FunFam" id="1.10.630.10:FF:000051">
    <property type="entry name" value="Cytochrome P450 monooxygenase (Fum15)"/>
    <property type="match status" value="1"/>
</dbReference>
<dbReference type="PANTHER" id="PTHR24305">
    <property type="entry name" value="CYTOCHROME P450"/>
    <property type="match status" value="1"/>
</dbReference>
<dbReference type="PANTHER" id="PTHR24305:SF227">
    <property type="entry name" value="P450, PUTATIVE (EUROFUNG)-RELATED"/>
    <property type="match status" value="1"/>
</dbReference>
<keyword evidence="8" id="KW-1185">Reference proteome</keyword>
<feature type="domain" description="Xylanolytic transcriptional activator regulatory" evidence="6">
    <location>
        <begin position="710"/>
        <end position="793"/>
    </location>
</feature>
<dbReference type="CDD" id="cd11069">
    <property type="entry name" value="CYP_FUM15-like"/>
    <property type="match status" value="1"/>
</dbReference>
<feature type="compositionally biased region" description="Basic and acidic residues" evidence="4">
    <location>
        <begin position="539"/>
        <end position="565"/>
    </location>
</feature>
<dbReference type="Pfam" id="PF00067">
    <property type="entry name" value="p450"/>
    <property type="match status" value="1"/>
</dbReference>
<evidence type="ECO:0000259" key="6">
    <source>
        <dbReference type="SMART" id="SM00906"/>
    </source>
</evidence>